<gene>
    <name evidence="2" type="ORF">PTTT1_LOCUS54366</name>
</gene>
<accession>A0A8J9XAL7</accession>
<reference evidence="2" key="1">
    <citation type="submission" date="2022-02" db="EMBL/GenBank/DDBJ databases">
        <authorList>
            <person name="Giguere J D."/>
        </authorList>
    </citation>
    <scope>NUCLEOTIDE SEQUENCE</scope>
    <source>
        <strain evidence="2">CCAP 1055/1</strain>
    </source>
</reference>
<name>A0A8J9XAL7_PHATR</name>
<dbReference type="EMBL" id="OU594950">
    <property type="protein sequence ID" value="CAG9294338.1"/>
    <property type="molecule type" value="Genomic_DNA"/>
</dbReference>
<organism evidence="2">
    <name type="scientific">Phaeodactylum tricornutum</name>
    <name type="common">Diatom</name>
    <dbReference type="NCBI Taxonomy" id="2850"/>
    <lineage>
        <taxon>Eukaryota</taxon>
        <taxon>Sar</taxon>
        <taxon>Stramenopiles</taxon>
        <taxon>Ochrophyta</taxon>
        <taxon>Bacillariophyta</taxon>
        <taxon>Bacillariophyceae</taxon>
        <taxon>Bacillariophycidae</taxon>
        <taxon>Naviculales</taxon>
        <taxon>Phaeodactylaceae</taxon>
        <taxon>Phaeodactylum</taxon>
    </lineage>
</organism>
<dbReference type="Proteomes" id="UP000836788">
    <property type="component" value="Chromosome 9"/>
</dbReference>
<feature type="compositionally biased region" description="Polar residues" evidence="1">
    <location>
        <begin position="349"/>
        <end position="367"/>
    </location>
</feature>
<protein>
    <submittedName>
        <fullName evidence="2">Uncharacterized protein</fullName>
    </submittedName>
</protein>
<evidence type="ECO:0000256" key="1">
    <source>
        <dbReference type="SAM" id="MobiDB-lite"/>
    </source>
</evidence>
<feature type="compositionally biased region" description="Basic and acidic residues" evidence="1">
    <location>
        <begin position="218"/>
        <end position="229"/>
    </location>
</feature>
<evidence type="ECO:0000313" key="2">
    <source>
        <dbReference type="EMBL" id="CAG9294338.1"/>
    </source>
</evidence>
<feature type="compositionally biased region" description="Polar residues" evidence="1">
    <location>
        <begin position="248"/>
        <end position="278"/>
    </location>
</feature>
<sequence length="392" mass="44138">MDQSQSQASGTFSKLSLDQLHDVTDVLRRPLTNREILIPLGRQAFMPGVLQPITDSKGREQVLFRTGDNEKKQISREEALEIIQREMDEQKEKKPVLKSSLKKTVLPSPKQMTQDERYPLPSTHFKPAGDLPYFEIREEYDASGNVHGEAINVTKQLEYLEDQANGDVGALGPSSEENVARAEDHEYNETIPEDIQPKKKLSDDDFDALSKRLEELTRLEEQAEKEGAKNRKSSKKLQSKGWGKGFLNRTSTPAEITKTIQAPPVSQQLQSSAPGTEQTGRRVAFGTDNQVQEIPRVGHRSVNEIRKPASQTQSFDESVLSNMVRERPKASSSPKPAPPQSAPSRVSRFAQQRQNQAEFVNNLTEPQCSEGYQPYEDHKASKKRASRFTQSR</sequence>
<feature type="compositionally biased region" description="Polar residues" evidence="1">
    <location>
        <begin position="309"/>
        <end position="321"/>
    </location>
</feature>
<feature type="region of interest" description="Disordered" evidence="1">
    <location>
        <begin position="218"/>
        <end position="392"/>
    </location>
</feature>
<feature type="compositionally biased region" description="Basic and acidic residues" evidence="1">
    <location>
        <begin position="178"/>
        <end position="188"/>
    </location>
</feature>
<dbReference type="AlphaFoldDB" id="A0A8J9XAL7"/>
<proteinExistence type="predicted"/>
<feature type="region of interest" description="Disordered" evidence="1">
    <location>
        <begin position="167"/>
        <end position="203"/>
    </location>
</feature>